<dbReference type="AlphaFoldDB" id="A0AAX1KKK0"/>
<reference evidence="2 3" key="1">
    <citation type="submission" date="2020-11" db="EMBL/GenBank/DDBJ databases">
        <title>Closed and high quality bacterial genomes of the OMM12 community.</title>
        <authorList>
            <person name="Marbouty M."/>
            <person name="Lamy-Besnier Q."/>
            <person name="Debarbieux L."/>
            <person name="Koszul R."/>
        </authorList>
    </citation>
    <scope>NUCLEOTIDE SEQUENCE [LARGE SCALE GENOMIC DNA]</scope>
    <source>
        <strain evidence="2 3">YL31</strain>
    </source>
</reference>
<organism evidence="2 3">
    <name type="scientific">Flavonifractor plautii</name>
    <name type="common">Fusobacterium plautii</name>
    <dbReference type="NCBI Taxonomy" id="292800"/>
    <lineage>
        <taxon>Bacteria</taxon>
        <taxon>Bacillati</taxon>
        <taxon>Bacillota</taxon>
        <taxon>Clostridia</taxon>
        <taxon>Eubacteriales</taxon>
        <taxon>Oscillospiraceae</taxon>
        <taxon>Flavonifractor</taxon>
    </lineage>
</organism>
<evidence type="ECO:0000313" key="3">
    <source>
        <dbReference type="Proteomes" id="UP000595792"/>
    </source>
</evidence>
<dbReference type="Proteomes" id="UP000595792">
    <property type="component" value="Chromosome"/>
</dbReference>
<dbReference type="Pfam" id="PF00561">
    <property type="entry name" value="Abhydrolase_1"/>
    <property type="match status" value="1"/>
</dbReference>
<proteinExistence type="predicted"/>
<dbReference type="KEGG" id="fpla:A4U99_06545"/>
<gene>
    <name evidence="2" type="ORF">I5Q84_02955</name>
</gene>
<accession>A0AAX1KKK0</accession>
<feature type="domain" description="AB hydrolase-1" evidence="1">
    <location>
        <begin position="135"/>
        <end position="337"/>
    </location>
</feature>
<keyword evidence="2" id="KW-0378">Hydrolase</keyword>
<sequence length="378" mass="43764">MSYEIINSIPQFNFQINRILTYGNLACCREEVISYVSQVRTFEEWHTAWQKIATRSEQERRYLHAAYYYRMAEFFLKSDTPEKDIAYKKCVKNFYKAFDFELHLKYEKHRVPFKGKALHCLKFSPPNAIGTVLVCGGYDSFIEEFVLQVSEFVKQRYEIILFEGPGQGKSLQENLYFSYDFEKAVSTVLDYFGIQQCAMVGISWGGYFALRSAAYDKRIAAAVAYDVMDNGLEVMTNIFPEPIRSAIRLSHKYRWQSVLNKLVNIIRKKSILADWAISQGLHITGTKTPYEFFQSISFHNLASVTELLTQDILLLAGAEDHYIPRNQFYRLKSSIHNAKSLTCRLFTKAEGGEQHCQIGNHQLAINAISDWLACYFVQ</sequence>
<evidence type="ECO:0000259" key="1">
    <source>
        <dbReference type="Pfam" id="PF00561"/>
    </source>
</evidence>
<dbReference type="InterPro" id="IPR029058">
    <property type="entry name" value="AB_hydrolase_fold"/>
</dbReference>
<name>A0AAX1KKK0_FLAPL</name>
<evidence type="ECO:0000313" key="2">
    <source>
        <dbReference type="EMBL" id="QQR06477.1"/>
    </source>
</evidence>
<dbReference type="GO" id="GO:0016787">
    <property type="term" value="F:hydrolase activity"/>
    <property type="evidence" value="ECO:0007669"/>
    <property type="project" value="UniProtKB-KW"/>
</dbReference>
<protein>
    <submittedName>
        <fullName evidence="2">Alpha/beta fold hydrolase</fullName>
    </submittedName>
</protein>
<dbReference type="InterPro" id="IPR000073">
    <property type="entry name" value="AB_hydrolase_1"/>
</dbReference>
<dbReference type="Gene3D" id="3.40.50.1820">
    <property type="entry name" value="alpha/beta hydrolase"/>
    <property type="match status" value="1"/>
</dbReference>
<dbReference type="RefSeq" id="WP_065534431.1">
    <property type="nucleotide sequence ID" value="NZ_CP015406.2"/>
</dbReference>
<dbReference type="Gene3D" id="1.20.1440.110">
    <property type="entry name" value="acylaminoacyl peptidase"/>
    <property type="match status" value="1"/>
</dbReference>
<dbReference type="SUPFAM" id="SSF53474">
    <property type="entry name" value="alpha/beta-Hydrolases"/>
    <property type="match status" value="1"/>
</dbReference>
<dbReference type="EMBL" id="CP065315">
    <property type="protein sequence ID" value="QQR06477.1"/>
    <property type="molecule type" value="Genomic_DNA"/>
</dbReference>